<dbReference type="AlphaFoldDB" id="A0A1I8JJB3"/>
<feature type="region of interest" description="Disordered" evidence="7">
    <location>
        <begin position="1"/>
        <end position="22"/>
    </location>
</feature>
<dbReference type="PROSITE" id="PS51462">
    <property type="entry name" value="NUDIX"/>
    <property type="match status" value="1"/>
</dbReference>
<dbReference type="Pfam" id="PF00293">
    <property type="entry name" value="NUDIX"/>
    <property type="match status" value="1"/>
</dbReference>
<evidence type="ECO:0000256" key="6">
    <source>
        <dbReference type="ARBA" id="ARBA00023211"/>
    </source>
</evidence>
<feature type="domain" description="Nudix hydrolase" evidence="8">
    <location>
        <begin position="65"/>
        <end position="221"/>
    </location>
</feature>
<evidence type="ECO:0000256" key="1">
    <source>
        <dbReference type="ARBA" id="ARBA00001936"/>
    </source>
</evidence>
<comment type="cofactor">
    <cofactor evidence="1">
        <name>Mn(2+)</name>
        <dbReference type="ChEBI" id="CHEBI:29035"/>
    </cofactor>
</comment>
<organism evidence="9 10">
    <name type="scientific">Macrostomum lignano</name>
    <dbReference type="NCBI Taxonomy" id="282301"/>
    <lineage>
        <taxon>Eukaryota</taxon>
        <taxon>Metazoa</taxon>
        <taxon>Spiralia</taxon>
        <taxon>Lophotrochozoa</taxon>
        <taxon>Platyhelminthes</taxon>
        <taxon>Rhabditophora</taxon>
        <taxon>Macrostomorpha</taxon>
        <taxon>Macrostomida</taxon>
        <taxon>Macrostomidae</taxon>
        <taxon>Macrostomum</taxon>
    </lineage>
</organism>
<dbReference type="PANTHER" id="PTHR12992:SF11">
    <property type="entry name" value="MITOCHONDRIAL COENZYME A DIPHOSPHATASE NUDT8"/>
    <property type="match status" value="1"/>
</dbReference>
<dbReference type="PANTHER" id="PTHR12992">
    <property type="entry name" value="NUDIX HYDROLASE"/>
    <property type="match status" value="1"/>
</dbReference>
<keyword evidence="6" id="KW-0464">Manganese</keyword>
<evidence type="ECO:0000256" key="2">
    <source>
        <dbReference type="ARBA" id="ARBA00001946"/>
    </source>
</evidence>
<keyword evidence="9" id="KW-1185">Reference proteome</keyword>
<dbReference type="GO" id="GO:0046872">
    <property type="term" value="F:metal ion binding"/>
    <property type="evidence" value="ECO:0007669"/>
    <property type="project" value="UniProtKB-KW"/>
</dbReference>
<reference evidence="10" key="1">
    <citation type="submission" date="2016-11" db="UniProtKB">
        <authorList>
            <consortium name="WormBaseParasite"/>
        </authorList>
    </citation>
    <scope>IDENTIFICATION</scope>
</reference>
<feature type="compositionally biased region" description="Polar residues" evidence="7">
    <location>
        <begin position="1"/>
        <end position="11"/>
    </location>
</feature>
<comment type="cofactor">
    <cofactor evidence="2">
        <name>Mg(2+)</name>
        <dbReference type="ChEBI" id="CHEBI:18420"/>
    </cofactor>
</comment>
<dbReference type="GO" id="GO:0010945">
    <property type="term" value="F:coenzyme A diphosphatase activity"/>
    <property type="evidence" value="ECO:0007669"/>
    <property type="project" value="InterPro"/>
</dbReference>
<evidence type="ECO:0000259" key="8">
    <source>
        <dbReference type="PROSITE" id="PS51462"/>
    </source>
</evidence>
<evidence type="ECO:0000313" key="10">
    <source>
        <dbReference type="WBParaSite" id="maker-uti_cns_0048137-snap-gene-0.3-mRNA-1"/>
    </source>
</evidence>
<proteinExistence type="predicted"/>
<dbReference type="InterPro" id="IPR000086">
    <property type="entry name" value="NUDIX_hydrolase_dom"/>
</dbReference>
<evidence type="ECO:0000256" key="5">
    <source>
        <dbReference type="ARBA" id="ARBA00022842"/>
    </source>
</evidence>
<dbReference type="SUPFAM" id="SSF55811">
    <property type="entry name" value="Nudix"/>
    <property type="match status" value="1"/>
</dbReference>
<sequence length="293" mass="30981">TDTSFHSQFQPRQPDFGHSAGPPPHQPCCRCASLVAANVASQAAELAALSASHERLLADNGVAAGVRSAVLVCLACDCPRPGEAGGGQPAQAESLSPNPRVLLTKRSTRLTSFSGQVSFPGGKSDPGADAGPVATALREAAEEIGLSPGLVRVLAVLPVMPLGRHLVTPVLAYLAPRLSRVRLAPNPDEVDELLTPPLRWALPDGGAPAAGRLEFRSRRVGRWLDCDIPVLSLRPGLAVFGFTCHLLVLAACICHRRYPLYPLEPFCHGLLLLGLLVSQGLLLPDPERLISRL</sequence>
<keyword evidence="5" id="KW-0460">Magnesium</keyword>
<evidence type="ECO:0000256" key="3">
    <source>
        <dbReference type="ARBA" id="ARBA00022723"/>
    </source>
</evidence>
<protein>
    <submittedName>
        <fullName evidence="10">Nudix hydrolase domain-containing protein</fullName>
    </submittedName>
</protein>
<evidence type="ECO:0000256" key="4">
    <source>
        <dbReference type="ARBA" id="ARBA00022801"/>
    </source>
</evidence>
<accession>A0A1I8JJB3</accession>
<dbReference type="InterPro" id="IPR045121">
    <property type="entry name" value="CoAse"/>
</dbReference>
<dbReference type="CDD" id="cd03426">
    <property type="entry name" value="NUDIX_CoAse_Nudt7"/>
    <property type="match status" value="1"/>
</dbReference>
<keyword evidence="3" id="KW-0479">Metal-binding</keyword>
<dbReference type="WBParaSite" id="maker-uti_cns_0048137-snap-gene-0.3-mRNA-1">
    <property type="protein sequence ID" value="maker-uti_cns_0048137-snap-gene-0.3-mRNA-1"/>
    <property type="gene ID" value="maker-uti_cns_0048137-snap-gene-0.3"/>
</dbReference>
<name>A0A1I8JJB3_9PLAT</name>
<evidence type="ECO:0000256" key="7">
    <source>
        <dbReference type="SAM" id="MobiDB-lite"/>
    </source>
</evidence>
<dbReference type="Gene3D" id="3.90.79.10">
    <property type="entry name" value="Nucleoside Triphosphate Pyrophosphohydrolase"/>
    <property type="match status" value="1"/>
</dbReference>
<dbReference type="InterPro" id="IPR015797">
    <property type="entry name" value="NUDIX_hydrolase-like_dom_sf"/>
</dbReference>
<evidence type="ECO:0000313" key="9">
    <source>
        <dbReference type="Proteomes" id="UP000095280"/>
    </source>
</evidence>
<keyword evidence="4" id="KW-0378">Hydrolase</keyword>
<dbReference type="Proteomes" id="UP000095280">
    <property type="component" value="Unplaced"/>
</dbReference>